<evidence type="ECO:0000259" key="5">
    <source>
        <dbReference type="PROSITE" id="PS51292"/>
    </source>
</evidence>
<feature type="transmembrane region" description="Helical" evidence="4">
    <location>
        <begin position="121"/>
        <end position="145"/>
    </location>
</feature>
<dbReference type="GO" id="GO:0008270">
    <property type="term" value="F:zinc ion binding"/>
    <property type="evidence" value="ECO:0007669"/>
    <property type="project" value="UniProtKB-KW"/>
</dbReference>
<dbReference type="Proteomes" id="UP000824469">
    <property type="component" value="Unassembled WGS sequence"/>
</dbReference>
<evidence type="ECO:0000256" key="2">
    <source>
        <dbReference type="ARBA" id="ARBA00022771"/>
    </source>
</evidence>
<keyword evidence="1" id="KW-0479">Metal-binding</keyword>
<keyword evidence="4" id="KW-0812">Transmembrane</keyword>
<dbReference type="SUPFAM" id="SSF57850">
    <property type="entry name" value="RING/U-box"/>
    <property type="match status" value="1"/>
</dbReference>
<dbReference type="PANTHER" id="PTHR23012:SF215">
    <property type="entry name" value="RING_FYVE_PHD ZINC FINGER SUPERFAMILY PROTEIN"/>
    <property type="match status" value="1"/>
</dbReference>
<evidence type="ECO:0000256" key="1">
    <source>
        <dbReference type="ARBA" id="ARBA00022723"/>
    </source>
</evidence>
<evidence type="ECO:0000256" key="4">
    <source>
        <dbReference type="SAM" id="Phobius"/>
    </source>
</evidence>
<dbReference type="InterPro" id="IPR022143">
    <property type="entry name" value="DUF3675"/>
</dbReference>
<dbReference type="OMA" id="PRYIMAQ"/>
<proteinExistence type="predicted"/>
<evidence type="ECO:0000313" key="6">
    <source>
        <dbReference type="EMBL" id="KAH9313699.1"/>
    </source>
</evidence>
<name>A0AA38L5B9_TAXCH</name>
<keyword evidence="7" id="KW-1185">Reference proteome</keyword>
<organism evidence="6 7">
    <name type="scientific">Taxus chinensis</name>
    <name type="common">Chinese yew</name>
    <name type="synonym">Taxus wallichiana var. chinensis</name>
    <dbReference type="NCBI Taxonomy" id="29808"/>
    <lineage>
        <taxon>Eukaryota</taxon>
        <taxon>Viridiplantae</taxon>
        <taxon>Streptophyta</taxon>
        <taxon>Embryophyta</taxon>
        <taxon>Tracheophyta</taxon>
        <taxon>Spermatophyta</taxon>
        <taxon>Pinopsida</taxon>
        <taxon>Pinidae</taxon>
        <taxon>Conifers II</taxon>
        <taxon>Cupressales</taxon>
        <taxon>Taxaceae</taxon>
        <taxon>Taxus</taxon>
    </lineage>
</organism>
<dbReference type="InterPro" id="IPR033275">
    <property type="entry name" value="MARCH-like"/>
</dbReference>
<gene>
    <name evidence="6" type="ORF">KI387_022326</name>
</gene>
<keyword evidence="4" id="KW-0472">Membrane</keyword>
<keyword evidence="4" id="KW-1133">Transmembrane helix</keyword>
<dbReference type="Pfam" id="PF12428">
    <property type="entry name" value="DUF3675"/>
    <property type="match status" value="1"/>
</dbReference>
<dbReference type="PANTHER" id="PTHR23012">
    <property type="entry name" value="RING/FYVE/PHD ZINC FINGER DOMAIN-CONTAINING"/>
    <property type="match status" value="1"/>
</dbReference>
<protein>
    <recommendedName>
        <fullName evidence="5">RING-CH-type domain-containing protein</fullName>
    </recommendedName>
</protein>
<keyword evidence="2" id="KW-0863">Zinc-finger</keyword>
<dbReference type="InterPro" id="IPR011016">
    <property type="entry name" value="Znf_RING-CH"/>
</dbReference>
<evidence type="ECO:0000256" key="3">
    <source>
        <dbReference type="ARBA" id="ARBA00022833"/>
    </source>
</evidence>
<sequence>YAHRKCVQQWCNEKGNTTCEICHQPYRPVYTLPLRIQADEVSIDIRGSWDMSGEVMDLNDSCLLAIAAVEHQFLEDEFSEYTVSNASGAACCWSATLTLFALLLLRSGLMIANTEQEENVATLFVLFLMRTTGFLLTCYLIVWAMNNIQCPRQRQEEAIAIADVALFMQAAQS</sequence>
<dbReference type="EMBL" id="JAHRHJ020000005">
    <property type="protein sequence ID" value="KAH9313699.1"/>
    <property type="molecule type" value="Genomic_DNA"/>
</dbReference>
<reference evidence="6 7" key="1">
    <citation type="journal article" date="2021" name="Nat. Plants">
        <title>The Taxus genome provides insights into paclitaxel biosynthesis.</title>
        <authorList>
            <person name="Xiong X."/>
            <person name="Gou J."/>
            <person name="Liao Q."/>
            <person name="Li Y."/>
            <person name="Zhou Q."/>
            <person name="Bi G."/>
            <person name="Li C."/>
            <person name="Du R."/>
            <person name="Wang X."/>
            <person name="Sun T."/>
            <person name="Guo L."/>
            <person name="Liang H."/>
            <person name="Lu P."/>
            <person name="Wu Y."/>
            <person name="Zhang Z."/>
            <person name="Ro D.K."/>
            <person name="Shang Y."/>
            <person name="Huang S."/>
            <person name="Yan J."/>
        </authorList>
    </citation>
    <scope>NUCLEOTIDE SEQUENCE [LARGE SCALE GENOMIC DNA]</scope>
    <source>
        <strain evidence="6">Ta-2019</strain>
    </source>
</reference>
<dbReference type="GO" id="GO:0004842">
    <property type="term" value="F:ubiquitin-protein transferase activity"/>
    <property type="evidence" value="ECO:0007669"/>
    <property type="project" value="TreeGrafter"/>
</dbReference>
<evidence type="ECO:0000313" key="7">
    <source>
        <dbReference type="Proteomes" id="UP000824469"/>
    </source>
</evidence>
<dbReference type="GO" id="GO:0016020">
    <property type="term" value="C:membrane"/>
    <property type="evidence" value="ECO:0007669"/>
    <property type="project" value="TreeGrafter"/>
</dbReference>
<accession>A0AA38L5B9</accession>
<dbReference type="GO" id="GO:0016567">
    <property type="term" value="P:protein ubiquitination"/>
    <property type="evidence" value="ECO:0007669"/>
    <property type="project" value="TreeGrafter"/>
</dbReference>
<dbReference type="InterPro" id="IPR013083">
    <property type="entry name" value="Znf_RING/FYVE/PHD"/>
</dbReference>
<comment type="caution">
    <text evidence="6">The sequence shown here is derived from an EMBL/GenBank/DDBJ whole genome shotgun (WGS) entry which is preliminary data.</text>
</comment>
<dbReference type="AlphaFoldDB" id="A0AA38L5B9"/>
<feature type="domain" description="RING-CH-type" evidence="5">
    <location>
        <begin position="1"/>
        <end position="29"/>
    </location>
</feature>
<dbReference type="Gene3D" id="3.30.40.10">
    <property type="entry name" value="Zinc/RING finger domain, C3HC4 (zinc finger)"/>
    <property type="match status" value="1"/>
</dbReference>
<keyword evidence="3" id="KW-0862">Zinc</keyword>
<feature type="transmembrane region" description="Helical" evidence="4">
    <location>
        <begin position="86"/>
        <end position="109"/>
    </location>
</feature>
<dbReference type="PROSITE" id="PS51292">
    <property type="entry name" value="ZF_RING_CH"/>
    <property type="match status" value="1"/>
</dbReference>
<feature type="non-terminal residue" evidence="6">
    <location>
        <position position="173"/>
    </location>
</feature>